<protein>
    <recommendedName>
        <fullName evidence="5">TNFR-Cys domain-containing protein</fullName>
    </recommendedName>
</protein>
<evidence type="ECO:0000256" key="1">
    <source>
        <dbReference type="SAM" id="Phobius"/>
    </source>
</evidence>
<evidence type="ECO:0000313" key="3">
    <source>
        <dbReference type="EMBL" id="OMJ84345.1"/>
    </source>
</evidence>
<evidence type="ECO:0000256" key="2">
    <source>
        <dbReference type="SAM" id="SignalP"/>
    </source>
</evidence>
<evidence type="ECO:0008006" key="5">
    <source>
        <dbReference type="Google" id="ProtNLM"/>
    </source>
</evidence>
<accession>A0A1R2C5Y5</accession>
<dbReference type="Pfam" id="PF13385">
    <property type="entry name" value="Laminin_G_3"/>
    <property type="match status" value="1"/>
</dbReference>
<gene>
    <name evidence="3" type="ORF">SteCoe_14570</name>
</gene>
<keyword evidence="1" id="KW-0472">Membrane</keyword>
<dbReference type="InterPro" id="IPR009030">
    <property type="entry name" value="Growth_fac_rcpt_cys_sf"/>
</dbReference>
<dbReference type="EMBL" id="MPUH01000272">
    <property type="protein sequence ID" value="OMJ84345.1"/>
    <property type="molecule type" value="Genomic_DNA"/>
</dbReference>
<keyword evidence="2" id="KW-0732">Signal</keyword>
<feature type="transmembrane region" description="Helical" evidence="1">
    <location>
        <begin position="840"/>
        <end position="862"/>
    </location>
</feature>
<dbReference type="Gene3D" id="2.60.120.200">
    <property type="match status" value="1"/>
</dbReference>
<feature type="transmembrane region" description="Helical" evidence="1">
    <location>
        <begin position="795"/>
        <end position="819"/>
    </location>
</feature>
<dbReference type="SMART" id="SM00261">
    <property type="entry name" value="FU"/>
    <property type="match status" value="4"/>
</dbReference>
<dbReference type="Gene3D" id="2.10.220.10">
    <property type="entry name" value="Hormone Receptor, Insulin-like Growth Factor Receptor 1, Chain A, domain 2"/>
    <property type="match status" value="2"/>
</dbReference>
<dbReference type="SUPFAM" id="SSF57184">
    <property type="entry name" value="Growth factor receptor domain"/>
    <property type="match status" value="2"/>
</dbReference>
<organism evidence="3 4">
    <name type="scientific">Stentor coeruleus</name>
    <dbReference type="NCBI Taxonomy" id="5963"/>
    <lineage>
        <taxon>Eukaryota</taxon>
        <taxon>Sar</taxon>
        <taxon>Alveolata</taxon>
        <taxon>Ciliophora</taxon>
        <taxon>Postciliodesmatophora</taxon>
        <taxon>Heterotrichea</taxon>
        <taxon>Heterotrichida</taxon>
        <taxon>Stentoridae</taxon>
        <taxon>Stentor</taxon>
    </lineage>
</organism>
<comment type="caution">
    <text evidence="3">The sequence shown here is derived from an EMBL/GenBank/DDBJ whole genome shotgun (WGS) entry which is preliminary data.</text>
</comment>
<evidence type="ECO:0000313" key="4">
    <source>
        <dbReference type="Proteomes" id="UP000187209"/>
    </source>
</evidence>
<dbReference type="SUPFAM" id="SSF49899">
    <property type="entry name" value="Concanavalin A-like lectins/glucanases"/>
    <property type="match status" value="1"/>
</dbReference>
<dbReference type="Proteomes" id="UP000187209">
    <property type="component" value="Unassembled WGS sequence"/>
</dbReference>
<dbReference type="InterPro" id="IPR006212">
    <property type="entry name" value="Furin_repeat"/>
</dbReference>
<dbReference type="AlphaFoldDB" id="A0A1R2C5Y5"/>
<keyword evidence="1" id="KW-0812">Transmembrane</keyword>
<proteinExistence type="predicted"/>
<feature type="signal peptide" evidence="2">
    <location>
        <begin position="1"/>
        <end position="17"/>
    </location>
</feature>
<reference evidence="3 4" key="1">
    <citation type="submission" date="2016-11" db="EMBL/GenBank/DDBJ databases">
        <title>The macronuclear genome of Stentor coeruleus: a giant cell with tiny introns.</title>
        <authorList>
            <person name="Slabodnick M."/>
            <person name="Ruby J.G."/>
            <person name="Reiff S.B."/>
            <person name="Swart E.C."/>
            <person name="Gosai S."/>
            <person name="Prabakaran S."/>
            <person name="Witkowska E."/>
            <person name="Larue G.E."/>
            <person name="Fisher S."/>
            <person name="Freeman R.M."/>
            <person name="Gunawardena J."/>
            <person name="Chu W."/>
            <person name="Stover N.A."/>
            <person name="Gregory B.D."/>
            <person name="Nowacki M."/>
            <person name="Derisi J."/>
            <person name="Roy S.W."/>
            <person name="Marshall W.F."/>
            <person name="Sood P."/>
        </authorList>
    </citation>
    <scope>NUCLEOTIDE SEQUENCE [LARGE SCALE GENOMIC DNA]</scope>
    <source>
        <strain evidence="3">WM001</strain>
    </source>
</reference>
<keyword evidence="1" id="KW-1133">Transmembrane helix</keyword>
<name>A0A1R2C5Y5_9CILI</name>
<dbReference type="OrthoDB" id="300641at2759"/>
<sequence length="868" mass="97788">MILNILSLSLIISLSLSEKILEYKFSKNFGQVFYDTSGNSRHAVNGESSLTTDYDTKPTDRGAYFAKDIENCIKLPPNDFIIENFYISPKFSIVMWIMVGSSYDYLLFFRYSTADDSHIMKLKVGVNYQQIWVRFKDKTYAEGSFSPSNTFSSGTWQLLVQTFDRTQGKVYINGVSQIEFTSTLDFVEETVDFLSYLGHKDSSTRSVEGFFWYFGIFDNIITTTDFYGNTYIPGNCLVEACPLSCDPAILQDGELHCISINFDSMQNGATDSCPEGCSYGCSGSLCLDCQVSTQSCFNINNKEIQICSNSVLTSKITTCADKYYFFNCECFNCHSDCATCDQADICLECIDENAIINNISGCTCKDGYYKNFKNDGTWECLECGKNCSQCDKTQCLKCKDINAKIIGKECQCIIDYSNSIDNSCLCPKNSYEYLNACFCSDGFYMEKLDTYQCSSCHQSCFTCSSSKNCDSCKDPIMLASSGLCSECPKLMFYEDFQCKNCTSPCLDCISLKQCTSCENKLLIVDNHYNCVADCKEGFYANNTNCNKCPELCAKCSNDQLCDECVENAKILNSVCICKKGYYNENSKCNEDYFYASISVSKINKVILLFSEETENPLSNYSINVNLTPSYPFTFKFYQINSTSFYLSLLFTSDIPKGTKITIDLSSNFIYSKSGKILKEKIYNSELYEYIESINSVEAKNTAKSVTSSAKAVVSIGIGCAIISNPSSIWALLSTFQLISYIPLGGNPLTPKLYNFFSSFGKYNIFPNAGLYIFSPNATTEPYLQARKLGNTSSVFWLNSGQLFTSFFTVLCFLPIFYFFSKCKLLENSPKITKIFANYKYSFFIRFWIQAYLDIGVCAIIQLRSVIFT</sequence>
<keyword evidence="4" id="KW-1185">Reference proteome</keyword>
<dbReference type="InterPro" id="IPR013320">
    <property type="entry name" value="ConA-like_dom_sf"/>
</dbReference>
<feature type="chain" id="PRO_5012819755" description="TNFR-Cys domain-containing protein" evidence="2">
    <location>
        <begin position="18"/>
        <end position="868"/>
    </location>
</feature>